<dbReference type="InterPro" id="IPR016181">
    <property type="entry name" value="Acyl_CoA_acyltransferase"/>
</dbReference>
<gene>
    <name evidence="2" type="ORF">GCM10009768_06170</name>
</gene>
<dbReference type="Proteomes" id="UP001500851">
    <property type="component" value="Unassembled WGS sequence"/>
</dbReference>
<dbReference type="SUPFAM" id="SSF55729">
    <property type="entry name" value="Acyl-CoA N-acyltransferases (Nat)"/>
    <property type="match status" value="1"/>
</dbReference>
<dbReference type="RefSeq" id="WP_344029161.1">
    <property type="nucleotide sequence ID" value="NZ_BAAAOB010000001.1"/>
</dbReference>
<keyword evidence="3" id="KW-1185">Reference proteome</keyword>
<accession>A0ABN2LBA2</accession>
<dbReference type="PANTHER" id="PTHR43792">
    <property type="entry name" value="GNAT FAMILY, PUTATIVE (AFU_ORTHOLOGUE AFUA_3G00765)-RELATED-RELATED"/>
    <property type="match status" value="1"/>
</dbReference>
<dbReference type="Pfam" id="PF13302">
    <property type="entry name" value="Acetyltransf_3"/>
    <property type="match status" value="1"/>
</dbReference>
<dbReference type="PANTHER" id="PTHR43792:SF16">
    <property type="entry name" value="N-ACETYLTRANSFERASE DOMAIN-CONTAINING PROTEIN"/>
    <property type="match status" value="1"/>
</dbReference>
<comment type="caution">
    <text evidence="2">The sequence shown here is derived from an EMBL/GenBank/DDBJ whole genome shotgun (WGS) entry which is preliminary data.</text>
</comment>
<proteinExistence type="predicted"/>
<organism evidence="2 3">
    <name type="scientific">Leucobacter iarius</name>
    <dbReference type="NCBI Taxonomy" id="333963"/>
    <lineage>
        <taxon>Bacteria</taxon>
        <taxon>Bacillati</taxon>
        <taxon>Actinomycetota</taxon>
        <taxon>Actinomycetes</taxon>
        <taxon>Micrococcales</taxon>
        <taxon>Microbacteriaceae</taxon>
        <taxon>Leucobacter</taxon>
    </lineage>
</organism>
<feature type="domain" description="N-acetyltransferase" evidence="1">
    <location>
        <begin position="14"/>
        <end position="171"/>
    </location>
</feature>
<evidence type="ECO:0000313" key="2">
    <source>
        <dbReference type="EMBL" id="GAA1780075.1"/>
    </source>
</evidence>
<name>A0ABN2LBA2_9MICO</name>
<reference evidence="2 3" key="1">
    <citation type="journal article" date="2019" name="Int. J. Syst. Evol. Microbiol.">
        <title>The Global Catalogue of Microorganisms (GCM) 10K type strain sequencing project: providing services to taxonomists for standard genome sequencing and annotation.</title>
        <authorList>
            <consortium name="The Broad Institute Genomics Platform"/>
            <consortium name="The Broad Institute Genome Sequencing Center for Infectious Disease"/>
            <person name="Wu L."/>
            <person name="Ma J."/>
        </authorList>
    </citation>
    <scope>NUCLEOTIDE SEQUENCE [LARGE SCALE GENOMIC DNA]</scope>
    <source>
        <strain evidence="2 3">JCM 14736</strain>
    </source>
</reference>
<dbReference type="Gene3D" id="3.40.630.30">
    <property type="match status" value="1"/>
</dbReference>
<protein>
    <submittedName>
        <fullName evidence="2">GNAT family N-acetyltransferase</fullName>
    </submittedName>
</protein>
<dbReference type="EMBL" id="BAAAOB010000001">
    <property type="protein sequence ID" value="GAA1780075.1"/>
    <property type="molecule type" value="Genomic_DNA"/>
</dbReference>
<sequence length="171" mass="18757">MSWTRASPIETERLLLEPLRVEHAIEMPPVLSSPELYVFTGGEPPTEDDLRARYLRQVAGQSPSGDSGWLNWIIRRRDARSVVGYVQATVSEQDGALLADAAWVLGVSEQGMGFATEAAGAMLDWLRQQGVSVVIACIHPENRASAGVARRLGFARTERVVNGESVWELRG</sequence>
<dbReference type="InterPro" id="IPR000182">
    <property type="entry name" value="GNAT_dom"/>
</dbReference>
<dbReference type="InterPro" id="IPR051531">
    <property type="entry name" value="N-acetyltransferase"/>
</dbReference>
<evidence type="ECO:0000259" key="1">
    <source>
        <dbReference type="PROSITE" id="PS51186"/>
    </source>
</evidence>
<dbReference type="PROSITE" id="PS51186">
    <property type="entry name" value="GNAT"/>
    <property type="match status" value="1"/>
</dbReference>
<evidence type="ECO:0000313" key="3">
    <source>
        <dbReference type="Proteomes" id="UP001500851"/>
    </source>
</evidence>